<dbReference type="EMBL" id="KB467843">
    <property type="protein sequence ID" value="PCH35324.1"/>
    <property type="molecule type" value="Genomic_DNA"/>
</dbReference>
<proteinExistence type="predicted"/>
<evidence type="ECO:0000313" key="2">
    <source>
        <dbReference type="Proteomes" id="UP000218811"/>
    </source>
</evidence>
<protein>
    <submittedName>
        <fullName evidence="1">Uncharacterized protein</fullName>
    </submittedName>
</protein>
<accession>A0A2H3JF29</accession>
<sequence>MGMVGEASLHCEFELHIRNFAKSACTLATAPAFRGTRRVVTVMMGGWVIGIRAQQAAGHPARQALIMRGERGDSRWTPHRSSAMPVARIDARPFVGVAVAAIFARMRGPTP</sequence>
<gene>
    <name evidence="1" type="ORF">WOLCODRAFT_156019</name>
</gene>
<dbReference type="Proteomes" id="UP000218811">
    <property type="component" value="Unassembled WGS sequence"/>
</dbReference>
<name>A0A2H3JF29_WOLCO</name>
<keyword evidence="2" id="KW-1185">Reference proteome</keyword>
<reference evidence="1 2" key="1">
    <citation type="journal article" date="2012" name="Science">
        <title>The Paleozoic origin of enzymatic lignin decomposition reconstructed from 31 fungal genomes.</title>
        <authorList>
            <person name="Floudas D."/>
            <person name="Binder M."/>
            <person name="Riley R."/>
            <person name="Barry K."/>
            <person name="Blanchette R.A."/>
            <person name="Henrissat B."/>
            <person name="Martinez A.T."/>
            <person name="Otillar R."/>
            <person name="Spatafora J.W."/>
            <person name="Yadav J.S."/>
            <person name="Aerts A."/>
            <person name="Benoit I."/>
            <person name="Boyd A."/>
            <person name="Carlson A."/>
            <person name="Copeland A."/>
            <person name="Coutinho P.M."/>
            <person name="de Vries R.P."/>
            <person name="Ferreira P."/>
            <person name="Findley K."/>
            <person name="Foster B."/>
            <person name="Gaskell J."/>
            <person name="Glotzer D."/>
            <person name="Gorecki P."/>
            <person name="Heitman J."/>
            <person name="Hesse C."/>
            <person name="Hori C."/>
            <person name="Igarashi K."/>
            <person name="Jurgens J.A."/>
            <person name="Kallen N."/>
            <person name="Kersten P."/>
            <person name="Kohler A."/>
            <person name="Kuees U."/>
            <person name="Kumar T.K.A."/>
            <person name="Kuo A."/>
            <person name="LaButti K."/>
            <person name="Larrondo L.F."/>
            <person name="Lindquist E."/>
            <person name="Ling A."/>
            <person name="Lombard V."/>
            <person name="Lucas S."/>
            <person name="Lundell T."/>
            <person name="Martin R."/>
            <person name="McLaughlin D.J."/>
            <person name="Morgenstern I."/>
            <person name="Morin E."/>
            <person name="Murat C."/>
            <person name="Nagy L.G."/>
            <person name="Nolan M."/>
            <person name="Ohm R.A."/>
            <person name="Patyshakuliyeva A."/>
            <person name="Rokas A."/>
            <person name="Ruiz-Duenas F.J."/>
            <person name="Sabat G."/>
            <person name="Salamov A."/>
            <person name="Samejima M."/>
            <person name="Schmutz J."/>
            <person name="Slot J.C."/>
            <person name="St John F."/>
            <person name="Stenlid J."/>
            <person name="Sun H."/>
            <person name="Sun S."/>
            <person name="Syed K."/>
            <person name="Tsang A."/>
            <person name="Wiebenga A."/>
            <person name="Young D."/>
            <person name="Pisabarro A."/>
            <person name="Eastwood D.C."/>
            <person name="Martin F."/>
            <person name="Cullen D."/>
            <person name="Grigoriev I.V."/>
            <person name="Hibbett D.S."/>
        </authorList>
    </citation>
    <scope>NUCLEOTIDE SEQUENCE [LARGE SCALE GENOMIC DNA]</scope>
    <source>
        <strain evidence="1 2">MD-104</strain>
    </source>
</reference>
<dbReference type="AlphaFoldDB" id="A0A2H3JF29"/>
<organism evidence="1 2">
    <name type="scientific">Wolfiporia cocos (strain MD-104)</name>
    <name type="common">Brown rot fungus</name>
    <dbReference type="NCBI Taxonomy" id="742152"/>
    <lineage>
        <taxon>Eukaryota</taxon>
        <taxon>Fungi</taxon>
        <taxon>Dikarya</taxon>
        <taxon>Basidiomycota</taxon>
        <taxon>Agaricomycotina</taxon>
        <taxon>Agaricomycetes</taxon>
        <taxon>Polyporales</taxon>
        <taxon>Phaeolaceae</taxon>
        <taxon>Wolfiporia</taxon>
    </lineage>
</organism>
<evidence type="ECO:0000313" key="1">
    <source>
        <dbReference type="EMBL" id="PCH35324.1"/>
    </source>
</evidence>